<dbReference type="EMBL" id="CP042469">
    <property type="protein sequence ID" value="QOX64114.1"/>
    <property type="molecule type" value="Genomic_DNA"/>
</dbReference>
<sequence length="481" mass="53989">MDVLKRKELKRMVSAGYDSEFYKVMVEYLGEEIFVADGSGKILFVNPASVKMIGLPVDQIVGRTAEQLEQEGYFSVSSTMEVIRQKRTVNLLQKLKDGRTVLATSVPIFDKEQDEIVMIISTSKDVDAVNELLHTVEKQAVEIEKTKAEIHNLRESMFEAEGFISGDPIMNELKDTLIRVAPLDVSVLIQGETGVGKELVAKSLHRFGSRINGPYIKINCATIPEPLIESELFGYDKGAFTGASTSGKKGKVEMAHMGTLFLDEIGELPLQLQVKLLDFIQDGTFTRVGGTQRLSVNTRVIAATNRDLKKMSEEGNFRKDLYYRLNVIPITVPPLRDRSGDIGVLAKYFLSRCNSRYRCYKKLEGGHLPILTQYSWPGNVRELENVIERLFVMTEENVIGKDAIINVLRENSQVSGSFTYTSSASLVPAESLRPLKEAKWELEKQLVSSAYQQYRSTYKVAEVLCVDQSTVVKLLHKHKCV</sequence>
<gene>
    <name evidence="1" type="ORF">FRZ06_12590</name>
</gene>
<evidence type="ECO:0000313" key="2">
    <source>
        <dbReference type="Proteomes" id="UP000594014"/>
    </source>
</evidence>
<reference evidence="1" key="1">
    <citation type="submission" date="2019-08" db="EMBL/GenBank/DDBJ databases">
        <title>Genome sequence of Clostridiales bacterium MT110.</title>
        <authorList>
            <person name="Cao J."/>
        </authorList>
    </citation>
    <scope>NUCLEOTIDE SEQUENCE</scope>
    <source>
        <strain evidence="1">MT110</strain>
    </source>
</reference>
<keyword evidence="2" id="KW-1185">Reference proteome</keyword>
<protein>
    <submittedName>
        <fullName evidence="1">PAS domain-containing protein</fullName>
    </submittedName>
</protein>
<organism evidence="1 2">
    <name type="scientific">Anoxybacterium hadale</name>
    <dbReference type="NCBI Taxonomy" id="3408580"/>
    <lineage>
        <taxon>Bacteria</taxon>
        <taxon>Bacillati</taxon>
        <taxon>Bacillota</taxon>
        <taxon>Clostridia</taxon>
        <taxon>Peptostreptococcales</taxon>
        <taxon>Anaerovoracaceae</taxon>
        <taxon>Anoxybacterium</taxon>
    </lineage>
</organism>
<name>A0ACD1ACI2_9FIRM</name>
<evidence type="ECO:0000313" key="1">
    <source>
        <dbReference type="EMBL" id="QOX64114.1"/>
    </source>
</evidence>
<proteinExistence type="predicted"/>
<dbReference type="Proteomes" id="UP000594014">
    <property type="component" value="Chromosome"/>
</dbReference>
<accession>A0ACD1ACI2</accession>